<sequence>MSAISEGLGIRSADRHEKYLGLPFIVGLSKKVVFESIRDRIWHKVSSWTEKQLSQAGKEVLIKAVVQTILTYSRSIFRLPEGLVREIESMIAKFWWNLVENQKIHWMSWVQLCTSKLHGGSGLKDLRAFSSAMLAK</sequence>
<reference evidence="1" key="1">
    <citation type="submission" date="2020-06" db="EMBL/GenBank/DDBJ databases">
        <authorList>
            <person name="Li T."/>
            <person name="Hu X."/>
            <person name="Zhang T."/>
            <person name="Song X."/>
            <person name="Zhang H."/>
            <person name="Dai N."/>
            <person name="Sheng W."/>
            <person name="Hou X."/>
            <person name="Wei L."/>
        </authorList>
    </citation>
    <scope>NUCLEOTIDE SEQUENCE</scope>
    <source>
        <strain evidence="1">G02</strain>
        <tissue evidence="1">Leaf</tissue>
    </source>
</reference>
<dbReference type="PANTHER" id="PTHR33116:SF86">
    <property type="entry name" value="REVERSE TRANSCRIPTASE DOMAIN-CONTAINING PROTEIN"/>
    <property type="match status" value="1"/>
</dbReference>
<reference evidence="1" key="2">
    <citation type="journal article" date="2024" name="Plant">
        <title>Genomic evolution and insights into agronomic trait innovations of Sesamum species.</title>
        <authorList>
            <person name="Miao H."/>
            <person name="Wang L."/>
            <person name="Qu L."/>
            <person name="Liu H."/>
            <person name="Sun Y."/>
            <person name="Le M."/>
            <person name="Wang Q."/>
            <person name="Wei S."/>
            <person name="Zheng Y."/>
            <person name="Lin W."/>
            <person name="Duan Y."/>
            <person name="Cao H."/>
            <person name="Xiong S."/>
            <person name="Wang X."/>
            <person name="Wei L."/>
            <person name="Li C."/>
            <person name="Ma Q."/>
            <person name="Ju M."/>
            <person name="Zhao R."/>
            <person name="Li G."/>
            <person name="Mu C."/>
            <person name="Tian Q."/>
            <person name="Mei H."/>
            <person name="Zhang T."/>
            <person name="Gao T."/>
            <person name="Zhang H."/>
        </authorList>
    </citation>
    <scope>NUCLEOTIDE SEQUENCE</scope>
    <source>
        <strain evidence="1">G02</strain>
    </source>
</reference>
<evidence type="ECO:0000313" key="1">
    <source>
        <dbReference type="EMBL" id="KAL0431044.1"/>
    </source>
</evidence>
<name>A0AAW2VNG2_SESRA</name>
<comment type="caution">
    <text evidence="1">The sequence shown here is derived from an EMBL/GenBank/DDBJ whole genome shotgun (WGS) entry which is preliminary data.</text>
</comment>
<organism evidence="1">
    <name type="scientific">Sesamum radiatum</name>
    <name type="common">Black benniseed</name>
    <dbReference type="NCBI Taxonomy" id="300843"/>
    <lineage>
        <taxon>Eukaryota</taxon>
        <taxon>Viridiplantae</taxon>
        <taxon>Streptophyta</taxon>
        <taxon>Embryophyta</taxon>
        <taxon>Tracheophyta</taxon>
        <taxon>Spermatophyta</taxon>
        <taxon>Magnoliopsida</taxon>
        <taxon>eudicotyledons</taxon>
        <taxon>Gunneridae</taxon>
        <taxon>Pentapetalae</taxon>
        <taxon>asterids</taxon>
        <taxon>lamiids</taxon>
        <taxon>Lamiales</taxon>
        <taxon>Pedaliaceae</taxon>
        <taxon>Sesamum</taxon>
    </lineage>
</organism>
<accession>A0AAW2VNG2</accession>
<protein>
    <submittedName>
        <fullName evidence="1">Uncharacterized protein</fullName>
    </submittedName>
</protein>
<proteinExistence type="predicted"/>
<dbReference type="AlphaFoldDB" id="A0AAW2VNG2"/>
<dbReference type="EMBL" id="JACGWJ010000003">
    <property type="protein sequence ID" value="KAL0431044.1"/>
    <property type="molecule type" value="Genomic_DNA"/>
</dbReference>
<dbReference type="PANTHER" id="PTHR33116">
    <property type="entry name" value="REVERSE TRANSCRIPTASE ZINC-BINDING DOMAIN-CONTAINING PROTEIN-RELATED-RELATED"/>
    <property type="match status" value="1"/>
</dbReference>
<gene>
    <name evidence="1" type="ORF">Sradi_0730400</name>
</gene>